<dbReference type="AlphaFoldDB" id="A0A8J4EZT9"/>
<gene>
    <name evidence="1" type="ORF">Vafri_9545</name>
</gene>
<feature type="non-terminal residue" evidence="1">
    <location>
        <position position="186"/>
    </location>
</feature>
<protein>
    <submittedName>
        <fullName evidence="1">Uncharacterized protein</fullName>
    </submittedName>
</protein>
<evidence type="ECO:0000313" key="1">
    <source>
        <dbReference type="EMBL" id="GIL53987.1"/>
    </source>
</evidence>
<reference evidence="1" key="1">
    <citation type="journal article" date="2021" name="Proc. Natl. Acad. Sci. U.S.A.">
        <title>Three genomes in the algal genus Volvox reveal the fate of a haploid sex-determining region after a transition to homothallism.</title>
        <authorList>
            <person name="Yamamoto K."/>
            <person name="Hamaji T."/>
            <person name="Kawai-Toyooka H."/>
            <person name="Matsuzaki R."/>
            <person name="Takahashi F."/>
            <person name="Nishimura Y."/>
            <person name="Kawachi M."/>
            <person name="Noguchi H."/>
            <person name="Minakuchi Y."/>
            <person name="Umen J.G."/>
            <person name="Toyoda A."/>
            <person name="Nozaki H."/>
        </authorList>
    </citation>
    <scope>NUCLEOTIDE SEQUENCE</scope>
    <source>
        <strain evidence="1">NIES-3780</strain>
    </source>
</reference>
<sequence length="186" mass="19774">PLLSGCIRHQARLHPTLTCGPAAASSIPSESNNTSRLRLTKSQFAPLTVATGLAVAMLDLTAARESPCLLGRRSPVSPLARTNAARCCAEVSWRKTSQLLQISAKSGPCPRCPRLIVVALALGVLRRGSAARSCASRVNMAAAMGGGRHPDLRRKVHIWQRAGGGEQLSLFGMLLLFTPSLMRDLS</sequence>
<dbReference type="Proteomes" id="UP000747399">
    <property type="component" value="Unassembled WGS sequence"/>
</dbReference>
<name>A0A8J4EZT9_9CHLO</name>
<evidence type="ECO:0000313" key="2">
    <source>
        <dbReference type="Proteomes" id="UP000747399"/>
    </source>
</evidence>
<keyword evidence="2" id="KW-1185">Reference proteome</keyword>
<dbReference type="EMBL" id="BNCO01000016">
    <property type="protein sequence ID" value="GIL53987.1"/>
    <property type="molecule type" value="Genomic_DNA"/>
</dbReference>
<accession>A0A8J4EZT9</accession>
<organism evidence="1 2">
    <name type="scientific">Volvox africanus</name>
    <dbReference type="NCBI Taxonomy" id="51714"/>
    <lineage>
        <taxon>Eukaryota</taxon>
        <taxon>Viridiplantae</taxon>
        <taxon>Chlorophyta</taxon>
        <taxon>core chlorophytes</taxon>
        <taxon>Chlorophyceae</taxon>
        <taxon>CS clade</taxon>
        <taxon>Chlamydomonadales</taxon>
        <taxon>Volvocaceae</taxon>
        <taxon>Volvox</taxon>
    </lineage>
</organism>
<proteinExistence type="predicted"/>
<comment type="caution">
    <text evidence="1">The sequence shown here is derived from an EMBL/GenBank/DDBJ whole genome shotgun (WGS) entry which is preliminary data.</text>
</comment>